<gene>
    <name evidence="2" type="ORF">ACFQ3Q_03545</name>
</gene>
<dbReference type="InterPro" id="IPR021448">
    <property type="entry name" value="DUF3098"/>
</dbReference>
<evidence type="ECO:0000313" key="3">
    <source>
        <dbReference type="Proteomes" id="UP001597131"/>
    </source>
</evidence>
<reference evidence="3" key="1">
    <citation type="journal article" date="2019" name="Int. J. Syst. Evol. Microbiol.">
        <title>The Global Catalogue of Microorganisms (GCM) 10K type strain sequencing project: providing services to taxonomists for standard genome sequencing and annotation.</title>
        <authorList>
            <consortium name="The Broad Institute Genomics Platform"/>
            <consortium name="The Broad Institute Genome Sequencing Center for Infectious Disease"/>
            <person name="Wu L."/>
            <person name="Ma J."/>
        </authorList>
    </citation>
    <scope>NUCLEOTIDE SEQUENCE [LARGE SCALE GENOMIC DNA]</scope>
    <source>
        <strain evidence="3">CCUG 64793</strain>
    </source>
</reference>
<comment type="caution">
    <text evidence="2">The sequence shown here is derived from an EMBL/GenBank/DDBJ whole genome shotgun (WGS) entry which is preliminary data.</text>
</comment>
<dbReference type="Pfam" id="PF11297">
    <property type="entry name" value="DUF3098"/>
    <property type="match status" value="1"/>
</dbReference>
<dbReference type="RefSeq" id="WP_380742972.1">
    <property type="nucleotide sequence ID" value="NZ_JBHTLI010000001.1"/>
</dbReference>
<keyword evidence="1" id="KW-0472">Membrane</keyword>
<proteinExistence type="predicted"/>
<keyword evidence="1" id="KW-1133">Transmembrane helix</keyword>
<keyword evidence="1" id="KW-0812">Transmembrane</keyword>
<sequence length="85" mass="9495">MSNKNNPQHNHKTTFVFGRKNYKVMFIGLGVIALGFILMAGGGSEDPNVFNPDIYSFRRIRLAPALVLLGFAIEIYAILLNPDKK</sequence>
<evidence type="ECO:0000313" key="2">
    <source>
        <dbReference type="EMBL" id="MFD1094814.1"/>
    </source>
</evidence>
<name>A0ABW3NPH9_9FLAO</name>
<organism evidence="2 3">
    <name type="scientific">Salegentibacter chungangensis</name>
    <dbReference type="NCBI Taxonomy" id="1335724"/>
    <lineage>
        <taxon>Bacteria</taxon>
        <taxon>Pseudomonadati</taxon>
        <taxon>Bacteroidota</taxon>
        <taxon>Flavobacteriia</taxon>
        <taxon>Flavobacteriales</taxon>
        <taxon>Flavobacteriaceae</taxon>
        <taxon>Salegentibacter</taxon>
    </lineage>
</organism>
<accession>A0ABW3NPH9</accession>
<dbReference type="Proteomes" id="UP001597131">
    <property type="component" value="Unassembled WGS sequence"/>
</dbReference>
<protein>
    <submittedName>
        <fullName evidence="2">DUF3098 domain-containing protein</fullName>
    </submittedName>
</protein>
<keyword evidence="3" id="KW-1185">Reference proteome</keyword>
<feature type="transmembrane region" description="Helical" evidence="1">
    <location>
        <begin position="21"/>
        <end position="42"/>
    </location>
</feature>
<dbReference type="EMBL" id="JBHTLI010000001">
    <property type="protein sequence ID" value="MFD1094814.1"/>
    <property type="molecule type" value="Genomic_DNA"/>
</dbReference>
<feature type="transmembrane region" description="Helical" evidence="1">
    <location>
        <begin position="62"/>
        <end position="80"/>
    </location>
</feature>
<evidence type="ECO:0000256" key="1">
    <source>
        <dbReference type="SAM" id="Phobius"/>
    </source>
</evidence>